<proteinExistence type="predicted"/>
<feature type="chain" id="PRO_5046900328" evidence="2">
    <location>
        <begin position="24"/>
        <end position="221"/>
    </location>
</feature>
<dbReference type="PANTHER" id="PTHR30383">
    <property type="entry name" value="THIOESTERASE 1/PROTEASE 1/LYSOPHOSPHOLIPASE L1"/>
    <property type="match status" value="1"/>
</dbReference>
<reference evidence="4" key="1">
    <citation type="submission" date="2022-06" db="EMBL/GenBank/DDBJ databases">
        <title>Genomic Encyclopedia of Type Strains, Phase III (KMG-III): the genomes of soil and plant-associated and newly described type strains.</title>
        <authorList>
            <person name="Whitman W."/>
        </authorList>
    </citation>
    <scope>NUCLEOTIDE SEQUENCE</scope>
    <source>
        <strain evidence="4">CPCC 202695</strain>
    </source>
</reference>
<evidence type="ECO:0000313" key="5">
    <source>
        <dbReference type="Proteomes" id="UP000893823"/>
    </source>
</evidence>
<dbReference type="InterPro" id="IPR051532">
    <property type="entry name" value="Ester_Hydrolysis_Enzymes"/>
</dbReference>
<dbReference type="Gene3D" id="3.40.50.1110">
    <property type="entry name" value="SGNH hydrolase"/>
    <property type="match status" value="1"/>
</dbReference>
<feature type="region of interest" description="Disordered" evidence="1">
    <location>
        <begin position="29"/>
        <end position="52"/>
    </location>
</feature>
<evidence type="ECO:0000259" key="3">
    <source>
        <dbReference type="Pfam" id="PF13472"/>
    </source>
</evidence>
<dbReference type="InterPro" id="IPR013830">
    <property type="entry name" value="SGNH_hydro"/>
</dbReference>
<organism evidence="4 5">
    <name type="scientific">Agromyces flavus</name>
    <dbReference type="NCBI Taxonomy" id="589382"/>
    <lineage>
        <taxon>Bacteria</taxon>
        <taxon>Bacillati</taxon>
        <taxon>Actinomycetota</taxon>
        <taxon>Actinomycetes</taxon>
        <taxon>Micrococcales</taxon>
        <taxon>Microbacteriaceae</taxon>
        <taxon>Agromyces</taxon>
    </lineage>
</organism>
<accession>A0ABT1KIP5</accession>
<keyword evidence="2" id="KW-0732">Signal</keyword>
<protein>
    <submittedName>
        <fullName evidence="4">Lysophospholipase L1-like esterase</fullName>
    </submittedName>
</protein>
<evidence type="ECO:0000313" key="4">
    <source>
        <dbReference type="EMBL" id="MCP2366104.1"/>
    </source>
</evidence>
<feature type="domain" description="SGNH hydrolase-type esterase" evidence="3">
    <location>
        <begin position="50"/>
        <end position="208"/>
    </location>
</feature>
<dbReference type="PROSITE" id="PS51257">
    <property type="entry name" value="PROKAR_LIPOPROTEIN"/>
    <property type="match status" value="1"/>
</dbReference>
<comment type="caution">
    <text evidence="4">The sequence shown here is derived from an EMBL/GenBank/DDBJ whole genome shotgun (WGS) entry which is preliminary data.</text>
</comment>
<dbReference type="Pfam" id="PF13472">
    <property type="entry name" value="Lipase_GDSL_2"/>
    <property type="match status" value="1"/>
</dbReference>
<dbReference type="RefSeq" id="WP_133988445.1">
    <property type="nucleotide sequence ID" value="NZ_BMDN01000001.1"/>
</dbReference>
<dbReference type="InterPro" id="IPR036514">
    <property type="entry name" value="SGNH_hydro_sf"/>
</dbReference>
<evidence type="ECO:0000256" key="1">
    <source>
        <dbReference type="SAM" id="MobiDB-lite"/>
    </source>
</evidence>
<feature type="signal peptide" evidence="2">
    <location>
        <begin position="1"/>
        <end position="23"/>
    </location>
</feature>
<gene>
    <name evidence="4" type="ORF">BCL57_000246</name>
</gene>
<keyword evidence="5" id="KW-1185">Reference proteome</keyword>
<sequence length="221" mass="22772">MSARTRPWSAALMPAAAACVVLAGCAPADEPARSDPPATNRPTNGPTFAAVGDSITDADSGDFAAGDLGPASWARYVHDAGYGFAGGWAEWGATTARMAESATSVDADALVLLAGTNDVAFGVPFAETSANLGRIVEQVGIDEVVIASVPPMDAFPEGADELNERLEELADDRGWRFVDASAGLRTDDGTFREGMSFDGLHPSEQGARVLADAIADGLRDG</sequence>
<dbReference type="EMBL" id="SODL02000001">
    <property type="protein sequence ID" value="MCP2366104.1"/>
    <property type="molecule type" value="Genomic_DNA"/>
</dbReference>
<dbReference type="PANTHER" id="PTHR30383:SF5">
    <property type="entry name" value="SGNH HYDROLASE-TYPE ESTERASE DOMAIN-CONTAINING PROTEIN"/>
    <property type="match status" value="1"/>
</dbReference>
<dbReference type="SUPFAM" id="SSF52266">
    <property type="entry name" value="SGNH hydrolase"/>
    <property type="match status" value="1"/>
</dbReference>
<name>A0ABT1KIP5_9MICO</name>
<evidence type="ECO:0000256" key="2">
    <source>
        <dbReference type="SAM" id="SignalP"/>
    </source>
</evidence>
<dbReference type="Proteomes" id="UP000893823">
    <property type="component" value="Unassembled WGS sequence"/>
</dbReference>